<dbReference type="PANTHER" id="PTHR30346:SF0">
    <property type="entry name" value="HCA OPERON TRANSCRIPTIONAL ACTIVATOR HCAR"/>
    <property type="match status" value="1"/>
</dbReference>
<dbReference type="SUPFAM" id="SSF46785">
    <property type="entry name" value="Winged helix' DNA-binding domain"/>
    <property type="match status" value="1"/>
</dbReference>
<keyword evidence="3" id="KW-0238">DNA-binding</keyword>
<name>A0A5P2HBI7_9BURK</name>
<keyword evidence="4" id="KW-0804">Transcription</keyword>
<dbReference type="GO" id="GO:0003677">
    <property type="term" value="F:DNA binding"/>
    <property type="evidence" value="ECO:0007669"/>
    <property type="project" value="UniProtKB-KW"/>
</dbReference>
<evidence type="ECO:0000256" key="1">
    <source>
        <dbReference type="ARBA" id="ARBA00009437"/>
    </source>
</evidence>
<accession>A0A5P2HBI7</accession>
<proteinExistence type="inferred from homology"/>
<reference evidence="6 7" key="1">
    <citation type="submission" date="2019-09" db="EMBL/GenBank/DDBJ databases">
        <title>FDA dAtabase for Regulatory Grade micrObial Sequences (FDA-ARGOS): Supporting development and validation of Infectious Disease Dx tests.</title>
        <authorList>
            <person name="Sciortino C."/>
            <person name="Tallon L."/>
            <person name="Sadzewicz L."/>
            <person name="Vavikolanu K."/>
            <person name="Mehta A."/>
            <person name="Aluvathingal J."/>
            <person name="Nadendla S."/>
            <person name="Nandy P."/>
            <person name="Geyer C."/>
            <person name="Yan Y."/>
            <person name="Sichtig H."/>
        </authorList>
    </citation>
    <scope>NUCLEOTIDE SEQUENCE [LARGE SCALE GENOMIC DNA]</scope>
    <source>
        <strain evidence="6 7">FDAARGOS_664</strain>
    </source>
</reference>
<dbReference type="SUPFAM" id="SSF53850">
    <property type="entry name" value="Periplasmic binding protein-like II"/>
    <property type="match status" value="1"/>
</dbReference>
<organism evidence="6 7">
    <name type="scientific">Cupriavidus pauculus</name>
    <dbReference type="NCBI Taxonomy" id="82633"/>
    <lineage>
        <taxon>Bacteria</taxon>
        <taxon>Pseudomonadati</taxon>
        <taxon>Pseudomonadota</taxon>
        <taxon>Betaproteobacteria</taxon>
        <taxon>Burkholderiales</taxon>
        <taxon>Burkholderiaceae</taxon>
        <taxon>Cupriavidus</taxon>
    </lineage>
</organism>
<dbReference type="InterPro" id="IPR005119">
    <property type="entry name" value="LysR_subst-bd"/>
</dbReference>
<dbReference type="Gene3D" id="1.10.10.10">
    <property type="entry name" value="Winged helix-like DNA-binding domain superfamily/Winged helix DNA-binding domain"/>
    <property type="match status" value="1"/>
</dbReference>
<dbReference type="Proteomes" id="UP000322822">
    <property type="component" value="Chromosome 2"/>
</dbReference>
<dbReference type="GO" id="GO:0032993">
    <property type="term" value="C:protein-DNA complex"/>
    <property type="evidence" value="ECO:0007669"/>
    <property type="project" value="TreeGrafter"/>
</dbReference>
<feature type="domain" description="HTH lysR-type" evidence="5">
    <location>
        <begin position="1"/>
        <end position="58"/>
    </location>
</feature>
<dbReference type="PANTHER" id="PTHR30346">
    <property type="entry name" value="TRANSCRIPTIONAL DUAL REGULATOR HCAR-RELATED"/>
    <property type="match status" value="1"/>
</dbReference>
<evidence type="ECO:0000256" key="4">
    <source>
        <dbReference type="ARBA" id="ARBA00023163"/>
    </source>
</evidence>
<comment type="similarity">
    <text evidence="1">Belongs to the LysR transcriptional regulatory family.</text>
</comment>
<dbReference type="PROSITE" id="PS50931">
    <property type="entry name" value="HTH_LYSR"/>
    <property type="match status" value="1"/>
</dbReference>
<evidence type="ECO:0000256" key="2">
    <source>
        <dbReference type="ARBA" id="ARBA00023015"/>
    </source>
</evidence>
<dbReference type="PRINTS" id="PR00039">
    <property type="entry name" value="HTHLYSR"/>
</dbReference>
<dbReference type="FunFam" id="1.10.10.10:FF:000001">
    <property type="entry name" value="LysR family transcriptional regulator"/>
    <property type="match status" value="1"/>
</dbReference>
<keyword evidence="2" id="KW-0805">Transcription regulation</keyword>
<dbReference type="GO" id="GO:0003700">
    <property type="term" value="F:DNA-binding transcription factor activity"/>
    <property type="evidence" value="ECO:0007669"/>
    <property type="project" value="InterPro"/>
</dbReference>
<dbReference type="Pfam" id="PF00126">
    <property type="entry name" value="HTH_1"/>
    <property type="match status" value="1"/>
</dbReference>
<dbReference type="OrthoDB" id="5292387at2"/>
<dbReference type="AlphaFoldDB" id="A0A5P2HBI7"/>
<evidence type="ECO:0000313" key="7">
    <source>
        <dbReference type="Proteomes" id="UP000322822"/>
    </source>
</evidence>
<evidence type="ECO:0000313" key="6">
    <source>
        <dbReference type="EMBL" id="QET04833.1"/>
    </source>
</evidence>
<dbReference type="RefSeq" id="WP_150374896.1">
    <property type="nucleotide sequence ID" value="NZ_CP044067.1"/>
</dbReference>
<dbReference type="EMBL" id="CP044067">
    <property type="protein sequence ID" value="QET04833.1"/>
    <property type="molecule type" value="Genomic_DNA"/>
</dbReference>
<dbReference type="InterPro" id="IPR036390">
    <property type="entry name" value="WH_DNA-bd_sf"/>
</dbReference>
<dbReference type="Pfam" id="PF03466">
    <property type="entry name" value="LysR_substrate"/>
    <property type="match status" value="1"/>
</dbReference>
<sequence length="294" mass="32292">MEIRDLRMFLTLAEELHFGRAAERLRISQPPLTKHIQQLEAELGVMLFDRNKRSVRLTPSGHALVQEARRIIGQADMAREVVRRAEEGQTGTLRIGFVAALLYVGMEKLIARLERNLAGVETVWEEMGSSEQIEALRHDRIDLGLGQISPGASGAVEMRIHPIARTPLVAALPAQHPLAQRKRIDPADLAGEPFIVIPRESAPAYFDLIVATCLRAGFSPNVRHYARHLLSVASLVALGRGVSLVPRTPERAQLPGVVLKPLAGEPAQAEYSVVWHPSNRSPVVERALGALGVM</sequence>
<protein>
    <submittedName>
        <fullName evidence="6">LysR family transcriptional regulator</fullName>
    </submittedName>
</protein>
<dbReference type="Gene3D" id="3.40.190.10">
    <property type="entry name" value="Periplasmic binding protein-like II"/>
    <property type="match status" value="2"/>
</dbReference>
<evidence type="ECO:0000256" key="3">
    <source>
        <dbReference type="ARBA" id="ARBA00023125"/>
    </source>
</evidence>
<dbReference type="InterPro" id="IPR036388">
    <property type="entry name" value="WH-like_DNA-bd_sf"/>
</dbReference>
<evidence type="ECO:0000259" key="5">
    <source>
        <dbReference type="PROSITE" id="PS50931"/>
    </source>
</evidence>
<dbReference type="InterPro" id="IPR000847">
    <property type="entry name" value="LysR_HTH_N"/>
</dbReference>
<gene>
    <name evidence="6" type="ORF">FOB72_22400</name>
</gene>